<protein>
    <submittedName>
        <fullName evidence="2">Uncharacterized protein</fullName>
    </submittedName>
</protein>
<dbReference type="EMBL" id="LFJN01000021">
    <property type="protein sequence ID" value="KPI37939.1"/>
    <property type="molecule type" value="Genomic_DNA"/>
</dbReference>
<dbReference type="RefSeq" id="XP_017997902.1">
    <property type="nucleotide sequence ID" value="XM_018143159.1"/>
</dbReference>
<feature type="region of interest" description="Disordered" evidence="1">
    <location>
        <begin position="256"/>
        <end position="277"/>
    </location>
</feature>
<dbReference type="GeneID" id="28735039"/>
<feature type="compositionally biased region" description="Low complexity" evidence="1">
    <location>
        <begin position="259"/>
        <end position="272"/>
    </location>
</feature>
<organism evidence="2 3">
    <name type="scientific">Cyphellophora attinorum</name>
    <dbReference type="NCBI Taxonomy" id="1664694"/>
    <lineage>
        <taxon>Eukaryota</taxon>
        <taxon>Fungi</taxon>
        <taxon>Dikarya</taxon>
        <taxon>Ascomycota</taxon>
        <taxon>Pezizomycotina</taxon>
        <taxon>Eurotiomycetes</taxon>
        <taxon>Chaetothyriomycetidae</taxon>
        <taxon>Chaetothyriales</taxon>
        <taxon>Cyphellophoraceae</taxon>
        <taxon>Cyphellophora</taxon>
    </lineage>
</organism>
<keyword evidence="3" id="KW-1185">Reference proteome</keyword>
<accession>A0A0N0NKK0</accession>
<evidence type="ECO:0000313" key="3">
    <source>
        <dbReference type="Proteomes" id="UP000038010"/>
    </source>
</evidence>
<sequence>MANLPRRRTMEDICTIAGTKVPAIPAIPPDSVPNLESIRVVYDIAFAPSLDKFLESSNQWFTLHGFDLLASNRTLLGLMLAYLTLVSTNHDKPINANPTLVSQEARVTWAMLGLCTTPTPSNQPDDEADILARRYRTVESILTGEPLEPSTLPGAATMSLSEFVHQESDDNDSSVNMDITTGMNSLSPVTTFSTTPASFPQSSNLLDPLQQLHHQQLSQMHADMLLAAPTVSPSPFNAQVARRTHDFWSTLESIATSQTGDGTDPTTGRRPPLNTATPLIPQLRSLLDGKEQRDILYATCLLGWGPSDGESPTSERELGKRLLQNEFLGGRARGLVLGSVAGMCLRGMGVSDGAGSV</sequence>
<comment type="caution">
    <text evidence="2">The sequence shown here is derived from an EMBL/GenBank/DDBJ whole genome shotgun (WGS) entry which is preliminary data.</text>
</comment>
<reference evidence="2 3" key="1">
    <citation type="submission" date="2015-06" db="EMBL/GenBank/DDBJ databases">
        <title>Draft genome of the ant-associated black yeast Phialophora attae CBS 131958.</title>
        <authorList>
            <person name="Moreno L.F."/>
            <person name="Stielow B.J."/>
            <person name="de Hoog S."/>
            <person name="Vicente V.A."/>
            <person name="Weiss V.A."/>
            <person name="de Vries M."/>
            <person name="Cruz L.M."/>
            <person name="Souza E.M."/>
        </authorList>
    </citation>
    <scope>NUCLEOTIDE SEQUENCE [LARGE SCALE GENOMIC DNA]</scope>
    <source>
        <strain evidence="2 3">CBS 131958</strain>
    </source>
</reference>
<proteinExistence type="predicted"/>
<name>A0A0N0NKK0_9EURO</name>
<evidence type="ECO:0000313" key="2">
    <source>
        <dbReference type="EMBL" id="KPI37939.1"/>
    </source>
</evidence>
<dbReference type="AlphaFoldDB" id="A0A0N0NKK0"/>
<dbReference type="Proteomes" id="UP000038010">
    <property type="component" value="Unassembled WGS sequence"/>
</dbReference>
<evidence type="ECO:0000256" key="1">
    <source>
        <dbReference type="SAM" id="MobiDB-lite"/>
    </source>
</evidence>
<dbReference type="STRING" id="1664694.A0A0N0NKK0"/>
<dbReference type="OrthoDB" id="5375558at2759"/>
<gene>
    <name evidence="2" type="ORF">AB675_3131</name>
</gene>
<dbReference type="VEuPathDB" id="FungiDB:AB675_3131"/>